<evidence type="ECO:0000313" key="4">
    <source>
        <dbReference type="Proteomes" id="UP001622370"/>
    </source>
</evidence>
<dbReference type="RefSeq" id="WP_095897006.1">
    <property type="nucleotide sequence ID" value="NZ_BOPJ01000006.1"/>
</dbReference>
<evidence type="ECO:0000313" key="1">
    <source>
        <dbReference type="EMBL" id="ATA90467.1"/>
    </source>
</evidence>
<dbReference type="Proteomes" id="UP001622370">
    <property type="component" value="Unassembled WGS sequence"/>
</dbReference>
<dbReference type="EMBL" id="CP022387">
    <property type="protein sequence ID" value="ATA90467.1"/>
    <property type="molecule type" value="Genomic_DNA"/>
</dbReference>
<dbReference type="EMBL" id="JBJGWJ010000001">
    <property type="protein sequence ID" value="MFK8292813.1"/>
    <property type="molecule type" value="Genomic_DNA"/>
</dbReference>
<proteinExistence type="predicted"/>
<gene>
    <name evidence="2" type="ORF">ACI76L_03355</name>
    <name evidence="1" type="ORF">CGC58_12415</name>
</gene>
<accession>A0A250G2P5</accession>
<dbReference type="AlphaFoldDB" id="A0A250G2P5"/>
<dbReference type="Proteomes" id="UP000217348">
    <property type="component" value="Chromosome"/>
</dbReference>
<protein>
    <submittedName>
        <fullName evidence="1">Uncharacterized protein</fullName>
    </submittedName>
</protein>
<keyword evidence="4" id="KW-1185">Reference proteome</keyword>
<reference evidence="2 4" key="1">
    <citation type="journal article" date="2016" name="Sci. Rep.">
        <title>Whole genome sequencing identifies a novel species of the genus Capnocytophaga isolated from dog and cat bite wounds in humans.</title>
        <authorList>
            <person name="Zangenah S."/>
            <person name="Abbasi N."/>
            <person name="Andersson A.F."/>
            <person name="Bergman P."/>
        </authorList>
    </citation>
    <scope>NUCLEOTIDE SEQUENCE [LARGE SCALE GENOMIC DNA]</scope>
    <source>
        <strain evidence="2 4">W5</strain>
    </source>
</reference>
<reference evidence="3" key="3">
    <citation type="submission" date="2017-06" db="EMBL/GenBank/DDBJ databases">
        <title>Capnocytophaga spp. assemblies.</title>
        <authorList>
            <person name="Gulvik C.A."/>
        </authorList>
    </citation>
    <scope>NUCLEOTIDE SEQUENCE [LARGE SCALE GENOMIC DNA]</scope>
    <source>
        <strain evidence="3">H2177</strain>
    </source>
</reference>
<organism evidence="1 3">
    <name type="scientific">Capnocytophaga stomatis</name>
    <dbReference type="NCBI Taxonomy" id="1848904"/>
    <lineage>
        <taxon>Bacteria</taxon>
        <taxon>Pseudomonadati</taxon>
        <taxon>Bacteroidota</taxon>
        <taxon>Flavobacteriia</taxon>
        <taxon>Flavobacteriales</taxon>
        <taxon>Flavobacteriaceae</taxon>
        <taxon>Capnocytophaga</taxon>
    </lineage>
</organism>
<name>A0A250G2P5_9FLAO</name>
<reference evidence="1" key="2">
    <citation type="journal article" date="2017" name="Genome Announc.">
        <title>Twelve Complete Reference Genomes of Clinical Isolates in the Capnocytophaga Genus.</title>
        <authorList>
            <person name="Villarma A."/>
            <person name="Gulvik C.A."/>
            <person name="Rowe L.A."/>
            <person name="Sheth M."/>
            <person name="Juieng P."/>
            <person name="Nicholson A.C."/>
            <person name="Loparev V.N."/>
            <person name="McQuiston J.R."/>
        </authorList>
    </citation>
    <scope>NUCLEOTIDE SEQUENCE</scope>
    <source>
        <strain evidence="1">H2177</strain>
    </source>
</reference>
<sequence>MEKEDIITTLTDEQKQLYDSVTTTADKLDLPQSWVEQQQRAILQGIRIQNYNSGLTKEETMRQAKQQALKIAKLLRKEK</sequence>
<dbReference type="OrthoDB" id="9965697at2"/>
<evidence type="ECO:0000313" key="3">
    <source>
        <dbReference type="Proteomes" id="UP000217348"/>
    </source>
</evidence>
<dbReference type="KEGG" id="csto:CGC58_12415"/>
<evidence type="ECO:0000313" key="2">
    <source>
        <dbReference type="EMBL" id="MFK8292813.1"/>
    </source>
</evidence>
<reference evidence="2" key="4">
    <citation type="submission" date="2024-10" db="EMBL/GenBank/DDBJ databases">
        <authorList>
            <person name="Bergman P."/>
            <person name="Andersson A.F."/>
            <person name="Zangenah S."/>
            <person name="Abbasi N."/>
        </authorList>
    </citation>
    <scope>NUCLEOTIDE SEQUENCE</scope>
    <source>
        <strain evidence="2">W5</strain>
    </source>
</reference>